<evidence type="ECO:0000313" key="3">
    <source>
        <dbReference type="EMBL" id="ERJ20171.1"/>
    </source>
</evidence>
<comment type="caution">
    <text evidence="3">The sequence shown here is derived from an EMBL/GenBank/DDBJ whole genome shotgun (WGS) entry which is preliminary data.</text>
</comment>
<keyword evidence="4" id="KW-1185">Reference proteome</keyword>
<dbReference type="SUPFAM" id="SSF69593">
    <property type="entry name" value="Glycerol-3-phosphate (1)-acyltransferase"/>
    <property type="match status" value="1"/>
</dbReference>
<feature type="region of interest" description="Disordered" evidence="1">
    <location>
        <begin position="1"/>
        <end position="51"/>
    </location>
</feature>
<dbReference type="eggNOG" id="COG2121">
    <property type="taxonomic scope" value="Bacteria"/>
</dbReference>
<dbReference type="InterPro" id="IPR007172">
    <property type="entry name" value="DUF374"/>
</dbReference>
<sequence length="268" mass="29632">MADLRNLRNPLSGRKLRRMEDEKPMAAQTDPSQPAGKKTPRKRPPPSLGQRALRTVSQWGMAGYIWLLRLTCRIKIVEGRQHLEDSLARATPVVPCAWHQRLVPSGLFLRSLVDRGMNVGFLISPSREGEFMSRVAHNHRVVPIRGSSSRTGKEAMQALTEAVAEGISPMMYGDGPRGPARVFKTGAVILASRSGAPLFLVGAAASRYWQVKSWDTFHVPKPFCCFKIAVGEPWPIGTLHDKQDAEDIAEELGHRLNALCEIAQDANP</sequence>
<accession>U2E8Z5</accession>
<name>U2E8Z5_9GAMM</name>
<evidence type="ECO:0000259" key="2">
    <source>
        <dbReference type="Pfam" id="PF04028"/>
    </source>
</evidence>
<feature type="domain" description="DUF374" evidence="2">
    <location>
        <begin position="114"/>
        <end position="180"/>
    </location>
</feature>
<gene>
    <name evidence="3" type="ORF">SSPSH_000720</name>
</gene>
<protein>
    <recommendedName>
        <fullName evidence="2">DUF374 domain-containing protein</fullName>
    </recommendedName>
</protein>
<reference evidence="3 4" key="1">
    <citation type="journal article" date="2011" name="J. Bacteriol.">
        <title>Genome sequence of Salinisphaera shabanensis, a gammaproteobacterium from the harsh, variable environment of the brine-seawater interface of the Shaban Deep in the Red Sea.</title>
        <authorList>
            <person name="Antunes A."/>
            <person name="Alam I."/>
            <person name="Bajic V.B."/>
            <person name="Stingl U."/>
        </authorList>
    </citation>
    <scope>NUCLEOTIDE SEQUENCE [LARGE SCALE GENOMIC DNA]</scope>
    <source>
        <strain evidence="3 4">E1L3A</strain>
    </source>
</reference>
<proteinExistence type="predicted"/>
<evidence type="ECO:0000313" key="4">
    <source>
        <dbReference type="Proteomes" id="UP000006242"/>
    </source>
</evidence>
<dbReference type="Proteomes" id="UP000006242">
    <property type="component" value="Unassembled WGS sequence"/>
</dbReference>
<dbReference type="STRING" id="1033802.SSPSH_000720"/>
<reference evidence="3 4" key="2">
    <citation type="journal article" date="2013" name="PLoS ONE">
        <title>INDIGO - INtegrated Data Warehouse of MIcrobial GenOmes with Examples from the Red Sea Extremophiles.</title>
        <authorList>
            <person name="Alam I."/>
            <person name="Antunes A."/>
            <person name="Kamau A.A."/>
            <person name="Ba Alawi W."/>
            <person name="Kalkatawi M."/>
            <person name="Stingl U."/>
            <person name="Bajic V.B."/>
        </authorList>
    </citation>
    <scope>NUCLEOTIDE SEQUENCE [LARGE SCALE GENOMIC DNA]</scope>
    <source>
        <strain evidence="3 4">E1L3A</strain>
    </source>
</reference>
<dbReference type="EMBL" id="AFNV02000004">
    <property type="protein sequence ID" value="ERJ20171.1"/>
    <property type="molecule type" value="Genomic_DNA"/>
</dbReference>
<dbReference type="Pfam" id="PF04028">
    <property type="entry name" value="DUF374"/>
    <property type="match status" value="1"/>
</dbReference>
<evidence type="ECO:0000256" key="1">
    <source>
        <dbReference type="SAM" id="MobiDB-lite"/>
    </source>
</evidence>
<dbReference type="AlphaFoldDB" id="U2E8Z5"/>
<organism evidence="3 4">
    <name type="scientific">Salinisphaera shabanensis E1L3A</name>
    <dbReference type="NCBI Taxonomy" id="1033802"/>
    <lineage>
        <taxon>Bacteria</taxon>
        <taxon>Pseudomonadati</taxon>
        <taxon>Pseudomonadota</taxon>
        <taxon>Gammaproteobacteria</taxon>
        <taxon>Salinisphaerales</taxon>
        <taxon>Salinisphaeraceae</taxon>
        <taxon>Salinisphaera</taxon>
    </lineage>
</organism>